<evidence type="ECO:0000256" key="3">
    <source>
        <dbReference type="ARBA" id="ARBA00022806"/>
    </source>
</evidence>
<gene>
    <name evidence="11" type="ORF">K503DRAFT_801440</name>
</gene>
<feature type="compositionally biased region" description="Polar residues" evidence="8">
    <location>
        <begin position="1"/>
        <end position="13"/>
    </location>
</feature>
<protein>
    <recommendedName>
        <fullName evidence="7">ATP-dependent RNA helicase</fullName>
        <ecNumber evidence="7">3.6.4.13</ecNumber>
    </recommendedName>
</protein>
<evidence type="ECO:0000313" key="11">
    <source>
        <dbReference type="EMBL" id="OAX37189.1"/>
    </source>
</evidence>
<evidence type="ECO:0000256" key="6">
    <source>
        <dbReference type="RuleBase" id="RU000492"/>
    </source>
</evidence>
<evidence type="ECO:0000256" key="7">
    <source>
        <dbReference type="RuleBase" id="RU365068"/>
    </source>
</evidence>
<dbReference type="InterPro" id="IPR011545">
    <property type="entry name" value="DEAD/DEAH_box_helicase_dom"/>
</dbReference>
<feature type="region of interest" description="Disordered" evidence="8">
    <location>
        <begin position="601"/>
        <end position="622"/>
    </location>
</feature>
<keyword evidence="3 6" id="KW-0347">Helicase</keyword>
<evidence type="ECO:0000256" key="8">
    <source>
        <dbReference type="SAM" id="MobiDB-lite"/>
    </source>
</evidence>
<feature type="compositionally biased region" description="Polar residues" evidence="8">
    <location>
        <begin position="93"/>
        <end position="102"/>
    </location>
</feature>
<keyword evidence="5 7" id="KW-0694">RNA-binding</keyword>
<dbReference type="SMART" id="SM00490">
    <property type="entry name" value="HELICc"/>
    <property type="match status" value="1"/>
</dbReference>
<dbReference type="EMBL" id="KV448367">
    <property type="protein sequence ID" value="OAX37189.1"/>
    <property type="molecule type" value="Genomic_DNA"/>
</dbReference>
<feature type="domain" description="Helicase ATP-binding" evidence="9">
    <location>
        <begin position="185"/>
        <end position="365"/>
    </location>
</feature>
<evidence type="ECO:0000259" key="9">
    <source>
        <dbReference type="PROSITE" id="PS51192"/>
    </source>
</evidence>
<keyword evidence="12" id="KW-1185">Reference proteome</keyword>
<dbReference type="SMART" id="SM00487">
    <property type="entry name" value="DEXDc"/>
    <property type="match status" value="1"/>
</dbReference>
<accession>A0A1B7MX60</accession>
<proteinExistence type="inferred from homology"/>
<keyword evidence="1 6" id="KW-0547">Nucleotide-binding</keyword>
<dbReference type="STRING" id="1314800.A0A1B7MX60"/>
<dbReference type="SUPFAM" id="SSF52540">
    <property type="entry name" value="P-loop containing nucleoside triphosphate hydrolases"/>
    <property type="match status" value="1"/>
</dbReference>
<dbReference type="InParanoid" id="A0A1B7MX60"/>
<dbReference type="PANTHER" id="PTHR24031">
    <property type="entry name" value="RNA HELICASE"/>
    <property type="match status" value="1"/>
</dbReference>
<dbReference type="GO" id="GO:0016787">
    <property type="term" value="F:hydrolase activity"/>
    <property type="evidence" value="ECO:0007669"/>
    <property type="project" value="UniProtKB-KW"/>
</dbReference>
<dbReference type="Proteomes" id="UP000092154">
    <property type="component" value="Unassembled WGS sequence"/>
</dbReference>
<dbReference type="PROSITE" id="PS51194">
    <property type="entry name" value="HELICASE_CTER"/>
    <property type="match status" value="1"/>
</dbReference>
<dbReference type="InterPro" id="IPR000629">
    <property type="entry name" value="RNA-helicase_DEAD-box_CS"/>
</dbReference>
<evidence type="ECO:0000256" key="5">
    <source>
        <dbReference type="ARBA" id="ARBA00022884"/>
    </source>
</evidence>
<evidence type="ECO:0000256" key="4">
    <source>
        <dbReference type="ARBA" id="ARBA00022840"/>
    </source>
</evidence>
<dbReference type="CDD" id="cd18787">
    <property type="entry name" value="SF2_C_DEAD"/>
    <property type="match status" value="1"/>
</dbReference>
<feature type="region of interest" description="Disordered" evidence="8">
    <location>
        <begin position="1"/>
        <end position="20"/>
    </location>
</feature>
<comment type="catalytic activity">
    <reaction evidence="7">
        <text>ATP + H2O = ADP + phosphate + H(+)</text>
        <dbReference type="Rhea" id="RHEA:13065"/>
        <dbReference type="ChEBI" id="CHEBI:15377"/>
        <dbReference type="ChEBI" id="CHEBI:15378"/>
        <dbReference type="ChEBI" id="CHEBI:30616"/>
        <dbReference type="ChEBI" id="CHEBI:43474"/>
        <dbReference type="ChEBI" id="CHEBI:456216"/>
        <dbReference type="EC" id="3.6.4.13"/>
    </reaction>
</comment>
<dbReference type="InterPro" id="IPR027417">
    <property type="entry name" value="P-loop_NTPase"/>
</dbReference>
<evidence type="ECO:0000256" key="2">
    <source>
        <dbReference type="ARBA" id="ARBA00022801"/>
    </source>
</evidence>
<dbReference type="PROSITE" id="PS00039">
    <property type="entry name" value="DEAD_ATP_HELICASE"/>
    <property type="match status" value="1"/>
</dbReference>
<sequence>MSPKSENSSNQRPTGPAVPMLRFKSRVPATNGSCQMVSSATPSFISPESASIDISTNLVSDHLLSSIGLSASSRERRWEVRFEDTIMSEPIGDNQTSKSSDPSFERPAQMVQTKQNAWTAAIEVRVQPSPILNSTATSSTNIDSNFAVADRKHFTSKRFAEAPISERSKAGIRHKFLMDVQDARREHVLSGIDLLVQAKPGTGKTMAFLLPAIERLVSSRSTPSNVGEILVLAPTWELALQIEEEAKSLLVHHPMYSAQSVIGGTNINTEKTRLSSPTARHGILVATPGRLLDHLTSGLTLRPSLLVLDEADRLLDQGFRKDLERIIGFLPEKLGTTRQCMLFSATFDKSIQVIAKLYLDPNYKFISTLHEDEINTHEHVPQSYLITPLEQTLPTLVSLLKHLGPRAKIMLFCTTARGTAVVASVLQQVSASEAGPRLPSIHQIHSDMPQSARACASQIFRDALKGMVVTSDVTARGMDFPGVTHIIQLSLPTSPAQYIHRLGRTARAGAGSEGILILMPNEEFFLELPEIASLPLTPYTKPEHVGELKFELKLRVIRQAYEAWLGFYEPWLWCLRWTPVKLVEQGAVWARCLGWRGVAESRRGSGTPGIGRVQNGGTEDNDKVLSWTPPPIAMCSVEKMGLKGTPGLNVVDRVR</sequence>
<keyword evidence="2 6" id="KW-0378">Hydrolase</keyword>
<evidence type="ECO:0000256" key="1">
    <source>
        <dbReference type="ARBA" id="ARBA00022741"/>
    </source>
</evidence>
<evidence type="ECO:0000259" key="10">
    <source>
        <dbReference type="PROSITE" id="PS51194"/>
    </source>
</evidence>
<organism evidence="11 12">
    <name type="scientific">Rhizopogon vinicolor AM-OR11-026</name>
    <dbReference type="NCBI Taxonomy" id="1314800"/>
    <lineage>
        <taxon>Eukaryota</taxon>
        <taxon>Fungi</taxon>
        <taxon>Dikarya</taxon>
        <taxon>Basidiomycota</taxon>
        <taxon>Agaricomycotina</taxon>
        <taxon>Agaricomycetes</taxon>
        <taxon>Agaricomycetidae</taxon>
        <taxon>Boletales</taxon>
        <taxon>Suillineae</taxon>
        <taxon>Rhizopogonaceae</taxon>
        <taxon>Rhizopogon</taxon>
    </lineage>
</organism>
<dbReference type="PROSITE" id="PS51192">
    <property type="entry name" value="HELICASE_ATP_BIND_1"/>
    <property type="match status" value="1"/>
</dbReference>
<dbReference type="GO" id="GO:0003724">
    <property type="term" value="F:RNA helicase activity"/>
    <property type="evidence" value="ECO:0007669"/>
    <property type="project" value="UniProtKB-EC"/>
</dbReference>
<evidence type="ECO:0000313" key="12">
    <source>
        <dbReference type="Proteomes" id="UP000092154"/>
    </source>
</evidence>
<dbReference type="InterPro" id="IPR014001">
    <property type="entry name" value="Helicase_ATP-bd"/>
</dbReference>
<name>A0A1B7MX60_9AGAM</name>
<comment type="domain">
    <text evidence="7">The Q motif is unique to and characteristic of the DEAD box family of RNA helicases and controls ATP binding and hydrolysis.</text>
</comment>
<dbReference type="GO" id="GO:0005524">
    <property type="term" value="F:ATP binding"/>
    <property type="evidence" value="ECO:0007669"/>
    <property type="project" value="UniProtKB-UniRule"/>
</dbReference>
<comment type="similarity">
    <text evidence="6">Belongs to the DEAD box helicase family.</text>
</comment>
<dbReference type="InterPro" id="IPR001650">
    <property type="entry name" value="Helicase_C-like"/>
</dbReference>
<dbReference type="Pfam" id="PF00271">
    <property type="entry name" value="Helicase_C"/>
    <property type="match status" value="1"/>
</dbReference>
<feature type="region of interest" description="Disordered" evidence="8">
    <location>
        <begin position="89"/>
        <end position="108"/>
    </location>
</feature>
<dbReference type="OrthoDB" id="193716at2759"/>
<keyword evidence="4 6" id="KW-0067">ATP-binding</keyword>
<dbReference type="Pfam" id="PF00270">
    <property type="entry name" value="DEAD"/>
    <property type="match status" value="1"/>
</dbReference>
<dbReference type="EC" id="3.6.4.13" evidence="7"/>
<dbReference type="GO" id="GO:0003723">
    <property type="term" value="F:RNA binding"/>
    <property type="evidence" value="ECO:0007669"/>
    <property type="project" value="UniProtKB-UniRule"/>
</dbReference>
<feature type="domain" description="Helicase C-terminal" evidence="10">
    <location>
        <begin position="388"/>
        <end position="549"/>
    </location>
</feature>
<dbReference type="AlphaFoldDB" id="A0A1B7MX60"/>
<dbReference type="Gene3D" id="3.40.50.300">
    <property type="entry name" value="P-loop containing nucleotide triphosphate hydrolases"/>
    <property type="match status" value="2"/>
</dbReference>
<comment type="function">
    <text evidence="7">RNA helicase.</text>
</comment>
<reference evidence="11 12" key="1">
    <citation type="submission" date="2016-06" db="EMBL/GenBank/DDBJ databases">
        <title>Comparative genomics of the ectomycorrhizal sister species Rhizopogon vinicolor and Rhizopogon vesiculosus (Basidiomycota: Boletales) reveals a divergence of the mating type B locus.</title>
        <authorList>
            <consortium name="DOE Joint Genome Institute"/>
            <person name="Mujic A.B."/>
            <person name="Kuo A."/>
            <person name="Tritt A."/>
            <person name="Lipzen A."/>
            <person name="Chen C."/>
            <person name="Johnson J."/>
            <person name="Sharma A."/>
            <person name="Barry K."/>
            <person name="Grigoriev I.V."/>
            <person name="Spatafora J.W."/>
        </authorList>
    </citation>
    <scope>NUCLEOTIDE SEQUENCE [LARGE SCALE GENOMIC DNA]</scope>
    <source>
        <strain evidence="11 12">AM-OR11-026</strain>
    </source>
</reference>